<dbReference type="Gene3D" id="3.30.450.40">
    <property type="match status" value="1"/>
</dbReference>
<protein>
    <submittedName>
        <fullName evidence="2">HD domain-containing phosphohydrolase</fullName>
    </submittedName>
</protein>
<dbReference type="PANTHER" id="PTHR45228:SF8">
    <property type="entry name" value="TWO-COMPONENT RESPONSE REGULATOR-RELATED"/>
    <property type="match status" value="1"/>
</dbReference>
<sequence length="380" mass="40851">MSQQEEGAGAGLASRPAASKEAGLVLDLTRQALKAATLPEAVAPTLQTLVELTSAVGAAYFQLDSGSLRYYARVASGQMPDNDRMQAISVHGLPSETPLLQALSGTSGPIYIPDTTLVPEAAGFPELGVCSVAAAPVRTQGGLLVGAYLMHTFQPHEWQPHEIELFGLVASTLATVTARMLAEEQLWAAQEASVRALGLALELRDDETKGHTDRVTQLALEIGAALGLSPEQRQALRWGASLHDIGKLAVPDQVLLKSGPLDALEWQLMQQHVQAGERFARALPFLPEEARAVIVSHHERWDGSGYPVGLSGEQIPLLARVFAVCDVYDALTSERPYKTAWSAEEALQEVVRQAGQHFDPQVVAAFLKVMDQHLQIQRGA</sequence>
<dbReference type="PANTHER" id="PTHR45228">
    <property type="entry name" value="CYCLIC DI-GMP PHOSPHODIESTERASE TM_0186-RELATED"/>
    <property type="match status" value="1"/>
</dbReference>
<dbReference type="RefSeq" id="WP_350244965.1">
    <property type="nucleotide sequence ID" value="NZ_CP158299.1"/>
</dbReference>
<feature type="domain" description="HD-GYP" evidence="1">
    <location>
        <begin position="186"/>
        <end position="380"/>
    </location>
</feature>
<dbReference type="InterPro" id="IPR006675">
    <property type="entry name" value="HDIG_dom"/>
</dbReference>
<evidence type="ECO:0000259" key="1">
    <source>
        <dbReference type="PROSITE" id="PS51832"/>
    </source>
</evidence>
<proteinExistence type="predicted"/>
<name>A0AAU7UEF1_9DEIO</name>
<dbReference type="Pfam" id="PF01590">
    <property type="entry name" value="GAF"/>
    <property type="match status" value="1"/>
</dbReference>
<dbReference type="InterPro" id="IPR052020">
    <property type="entry name" value="Cyclic_di-GMP/3'3'-cGAMP_PDE"/>
</dbReference>
<dbReference type="CDD" id="cd00077">
    <property type="entry name" value="HDc"/>
    <property type="match status" value="1"/>
</dbReference>
<organism evidence="2">
    <name type="scientific">Deinococcus sonorensis KR-87</name>
    <dbReference type="NCBI Taxonomy" id="694439"/>
    <lineage>
        <taxon>Bacteria</taxon>
        <taxon>Thermotogati</taxon>
        <taxon>Deinococcota</taxon>
        <taxon>Deinococci</taxon>
        <taxon>Deinococcales</taxon>
        <taxon>Deinococcaceae</taxon>
        <taxon>Deinococcus</taxon>
    </lineage>
</organism>
<dbReference type="SUPFAM" id="SSF55781">
    <property type="entry name" value="GAF domain-like"/>
    <property type="match status" value="1"/>
</dbReference>
<dbReference type="InterPro" id="IPR003607">
    <property type="entry name" value="HD/PDEase_dom"/>
</dbReference>
<evidence type="ECO:0000313" key="2">
    <source>
        <dbReference type="EMBL" id="XBV86876.1"/>
    </source>
</evidence>
<dbReference type="InterPro" id="IPR029016">
    <property type="entry name" value="GAF-like_dom_sf"/>
</dbReference>
<reference evidence="2" key="1">
    <citation type="submission" date="2024-06" db="EMBL/GenBank/DDBJ databases">
        <title>Draft Genome Sequence of Deinococcus sonorensis Type Strain KR-87, a Biofilm Producing Representative of the Genus Deinococcus.</title>
        <authorList>
            <person name="Boren L.S."/>
            <person name="Grosso R.A."/>
            <person name="Hugenberg-Cox A.N."/>
            <person name="Hill J.T.E."/>
            <person name="Albert C.M."/>
            <person name="Tuohy J.M."/>
        </authorList>
    </citation>
    <scope>NUCLEOTIDE SEQUENCE</scope>
    <source>
        <strain evidence="2">KR-87</strain>
    </source>
</reference>
<dbReference type="InterPro" id="IPR037522">
    <property type="entry name" value="HD_GYP_dom"/>
</dbReference>
<dbReference type="Pfam" id="PF13487">
    <property type="entry name" value="HD_5"/>
    <property type="match status" value="1"/>
</dbReference>
<dbReference type="InterPro" id="IPR003018">
    <property type="entry name" value="GAF"/>
</dbReference>
<dbReference type="PROSITE" id="PS51832">
    <property type="entry name" value="HD_GYP"/>
    <property type="match status" value="1"/>
</dbReference>
<dbReference type="SMART" id="SM00471">
    <property type="entry name" value="HDc"/>
    <property type="match status" value="1"/>
</dbReference>
<dbReference type="SUPFAM" id="SSF109604">
    <property type="entry name" value="HD-domain/PDEase-like"/>
    <property type="match status" value="1"/>
</dbReference>
<dbReference type="EMBL" id="CP158299">
    <property type="protein sequence ID" value="XBV86876.1"/>
    <property type="molecule type" value="Genomic_DNA"/>
</dbReference>
<dbReference type="AlphaFoldDB" id="A0AAU7UEF1"/>
<dbReference type="NCBIfam" id="TIGR00277">
    <property type="entry name" value="HDIG"/>
    <property type="match status" value="1"/>
</dbReference>
<accession>A0AAU7UEF1</accession>
<dbReference type="SMART" id="SM00065">
    <property type="entry name" value="GAF"/>
    <property type="match status" value="1"/>
</dbReference>
<gene>
    <name evidence="2" type="ORF">ABOD76_11365</name>
</gene>
<dbReference type="KEGG" id="dsc:ABOD76_11365"/>
<dbReference type="Gene3D" id="1.10.3210.10">
    <property type="entry name" value="Hypothetical protein af1432"/>
    <property type="match status" value="1"/>
</dbReference>